<evidence type="ECO:0000313" key="3">
    <source>
        <dbReference type="Proteomes" id="UP001419268"/>
    </source>
</evidence>
<gene>
    <name evidence="2" type="ORF">Scep_029482</name>
</gene>
<evidence type="ECO:0000256" key="1">
    <source>
        <dbReference type="SAM" id="MobiDB-lite"/>
    </source>
</evidence>
<reference evidence="2 3" key="1">
    <citation type="submission" date="2024-01" db="EMBL/GenBank/DDBJ databases">
        <title>Genome assemblies of Stephania.</title>
        <authorList>
            <person name="Yang L."/>
        </authorList>
    </citation>
    <scope>NUCLEOTIDE SEQUENCE [LARGE SCALE GENOMIC DNA]</scope>
    <source>
        <strain evidence="2">JXDWG</strain>
        <tissue evidence="2">Leaf</tissue>
    </source>
</reference>
<dbReference type="EMBL" id="JBBNAG010000013">
    <property type="protein sequence ID" value="KAK9083011.1"/>
    <property type="molecule type" value="Genomic_DNA"/>
</dbReference>
<feature type="compositionally biased region" description="Basic and acidic residues" evidence="1">
    <location>
        <begin position="1"/>
        <end position="38"/>
    </location>
</feature>
<sequence length="50" mass="5760">MNGRRKSTEGERTRGRSKGREIMRRWRRIEGSSSDKGKGKGKLSNCMYLA</sequence>
<organism evidence="2 3">
    <name type="scientific">Stephania cephalantha</name>
    <dbReference type="NCBI Taxonomy" id="152367"/>
    <lineage>
        <taxon>Eukaryota</taxon>
        <taxon>Viridiplantae</taxon>
        <taxon>Streptophyta</taxon>
        <taxon>Embryophyta</taxon>
        <taxon>Tracheophyta</taxon>
        <taxon>Spermatophyta</taxon>
        <taxon>Magnoliopsida</taxon>
        <taxon>Ranunculales</taxon>
        <taxon>Menispermaceae</taxon>
        <taxon>Menispermoideae</taxon>
        <taxon>Cissampelideae</taxon>
        <taxon>Stephania</taxon>
    </lineage>
</organism>
<evidence type="ECO:0000313" key="2">
    <source>
        <dbReference type="EMBL" id="KAK9083011.1"/>
    </source>
</evidence>
<name>A0AAP0HFW4_9MAGN</name>
<keyword evidence="3" id="KW-1185">Reference proteome</keyword>
<comment type="caution">
    <text evidence="2">The sequence shown here is derived from an EMBL/GenBank/DDBJ whole genome shotgun (WGS) entry which is preliminary data.</text>
</comment>
<dbReference type="Proteomes" id="UP001419268">
    <property type="component" value="Unassembled WGS sequence"/>
</dbReference>
<feature type="region of interest" description="Disordered" evidence="1">
    <location>
        <begin position="1"/>
        <end position="50"/>
    </location>
</feature>
<dbReference type="AlphaFoldDB" id="A0AAP0HFW4"/>
<protein>
    <submittedName>
        <fullName evidence="2">Uncharacterized protein</fullName>
    </submittedName>
</protein>
<accession>A0AAP0HFW4</accession>
<proteinExistence type="predicted"/>